<evidence type="ECO:0000313" key="1">
    <source>
        <dbReference type="EMBL" id="MBW4662138.1"/>
    </source>
</evidence>
<sequence length="50" mass="5727">MAQYLFQGDELWGKAEKSEPDPFQRLLTSEAAFSSCILGVLRQNYIFTLL</sequence>
<dbReference type="EMBL" id="JAHHHD010000059">
    <property type="protein sequence ID" value="MBW4662138.1"/>
    <property type="molecule type" value="Genomic_DNA"/>
</dbReference>
<comment type="caution">
    <text evidence="1">The sequence shown here is derived from an EMBL/GenBank/DDBJ whole genome shotgun (WGS) entry which is preliminary data.</text>
</comment>
<accession>A0A951US40</accession>
<organism evidence="1 2">
    <name type="scientific">Drouetiella hepatica Uher 2000/2452</name>
    <dbReference type="NCBI Taxonomy" id="904376"/>
    <lineage>
        <taxon>Bacteria</taxon>
        <taxon>Bacillati</taxon>
        <taxon>Cyanobacteriota</taxon>
        <taxon>Cyanophyceae</taxon>
        <taxon>Oculatellales</taxon>
        <taxon>Oculatellaceae</taxon>
        <taxon>Drouetiella</taxon>
    </lineage>
</organism>
<dbReference type="AlphaFoldDB" id="A0A951US40"/>
<dbReference type="Proteomes" id="UP000757435">
    <property type="component" value="Unassembled WGS sequence"/>
</dbReference>
<evidence type="ECO:0000313" key="2">
    <source>
        <dbReference type="Proteomes" id="UP000757435"/>
    </source>
</evidence>
<reference evidence="1" key="1">
    <citation type="submission" date="2021-05" db="EMBL/GenBank/DDBJ databases">
        <authorList>
            <person name="Pietrasiak N."/>
            <person name="Ward R."/>
            <person name="Stajich J.E."/>
            <person name="Kurbessoian T."/>
        </authorList>
    </citation>
    <scope>NUCLEOTIDE SEQUENCE</scope>
    <source>
        <strain evidence="1">UHER 2000/2452</strain>
    </source>
</reference>
<name>A0A951US40_9CYAN</name>
<protein>
    <submittedName>
        <fullName evidence="1">Uncharacterized protein</fullName>
    </submittedName>
</protein>
<proteinExistence type="predicted"/>
<reference evidence="1" key="2">
    <citation type="journal article" date="2022" name="Microbiol. Resour. Announc.">
        <title>Metagenome Sequencing to Explore Phylogenomics of Terrestrial Cyanobacteria.</title>
        <authorList>
            <person name="Ward R.D."/>
            <person name="Stajich J.E."/>
            <person name="Johansen J.R."/>
            <person name="Huntemann M."/>
            <person name="Clum A."/>
            <person name="Foster B."/>
            <person name="Foster B."/>
            <person name="Roux S."/>
            <person name="Palaniappan K."/>
            <person name="Varghese N."/>
            <person name="Mukherjee S."/>
            <person name="Reddy T.B.K."/>
            <person name="Daum C."/>
            <person name="Copeland A."/>
            <person name="Chen I.A."/>
            <person name="Ivanova N.N."/>
            <person name="Kyrpides N.C."/>
            <person name="Shapiro N."/>
            <person name="Eloe-Fadrosh E.A."/>
            <person name="Pietrasiak N."/>
        </authorList>
    </citation>
    <scope>NUCLEOTIDE SEQUENCE</scope>
    <source>
        <strain evidence="1">UHER 2000/2452</strain>
    </source>
</reference>
<gene>
    <name evidence="1" type="ORF">KME15_26080</name>
</gene>